<dbReference type="GO" id="GO:0005886">
    <property type="term" value="C:plasma membrane"/>
    <property type="evidence" value="ECO:0007669"/>
    <property type="project" value="UniProtKB-SubCell"/>
</dbReference>
<keyword evidence="3" id="KW-1003">Cell membrane</keyword>
<gene>
    <name evidence="9" type="ORF">BKE30_09305</name>
</gene>
<feature type="transmembrane region" description="Helical" evidence="7">
    <location>
        <begin position="71"/>
        <end position="90"/>
    </location>
</feature>
<evidence type="ECO:0000256" key="2">
    <source>
        <dbReference type="ARBA" id="ARBA00006448"/>
    </source>
</evidence>
<dbReference type="InterPro" id="IPR023090">
    <property type="entry name" value="UPF0702_alpha/beta_dom_sf"/>
</dbReference>
<feature type="transmembrane region" description="Helical" evidence="7">
    <location>
        <begin position="16"/>
        <end position="35"/>
    </location>
</feature>
<dbReference type="AlphaFoldDB" id="A0A1S8CT90"/>
<keyword evidence="4 7" id="KW-0812">Transmembrane</keyword>
<dbReference type="Gene3D" id="3.30.240.20">
    <property type="entry name" value="bsu07140 like domains"/>
    <property type="match status" value="1"/>
</dbReference>
<comment type="similarity">
    <text evidence="2">Belongs to the UPF0702 family.</text>
</comment>
<evidence type="ECO:0000256" key="4">
    <source>
        <dbReference type="ARBA" id="ARBA00022692"/>
    </source>
</evidence>
<comment type="subcellular location">
    <subcellularLocation>
        <location evidence="1">Cell membrane</location>
        <topology evidence="1">Multi-pass membrane protein</topology>
    </subcellularLocation>
</comment>
<proteinExistence type="inferred from homology"/>
<dbReference type="Proteomes" id="UP000192132">
    <property type="component" value="Unassembled WGS sequence"/>
</dbReference>
<evidence type="ECO:0000256" key="1">
    <source>
        <dbReference type="ARBA" id="ARBA00004651"/>
    </source>
</evidence>
<keyword evidence="5 7" id="KW-1133">Transmembrane helix</keyword>
<accession>A0A1S8CT90</accession>
<dbReference type="RefSeq" id="WP_076878329.1">
    <property type="nucleotide sequence ID" value="NZ_MLCN01000023.1"/>
</dbReference>
<dbReference type="OrthoDB" id="6538282at2"/>
<comment type="caution">
    <text evidence="9">The sequence shown here is derived from an EMBL/GenBank/DDBJ whole genome shotgun (WGS) entry which is preliminary data.</text>
</comment>
<organism evidence="9 10">
    <name type="scientific">Alkanindiges hydrocarboniclasticus</name>
    <dbReference type="NCBI Taxonomy" id="1907941"/>
    <lineage>
        <taxon>Bacteria</taxon>
        <taxon>Pseudomonadati</taxon>
        <taxon>Pseudomonadota</taxon>
        <taxon>Gammaproteobacteria</taxon>
        <taxon>Moraxellales</taxon>
        <taxon>Moraxellaceae</taxon>
        <taxon>Alkanindiges</taxon>
    </lineage>
</organism>
<keyword evidence="10" id="KW-1185">Reference proteome</keyword>
<evidence type="ECO:0000256" key="5">
    <source>
        <dbReference type="ARBA" id="ARBA00022989"/>
    </source>
</evidence>
<feature type="domain" description="YetF C-terminal" evidence="8">
    <location>
        <begin position="91"/>
        <end position="161"/>
    </location>
</feature>
<dbReference type="InterPro" id="IPR007353">
    <property type="entry name" value="DUF421"/>
</dbReference>
<evidence type="ECO:0000256" key="3">
    <source>
        <dbReference type="ARBA" id="ARBA00022475"/>
    </source>
</evidence>
<dbReference type="PANTHER" id="PTHR34582">
    <property type="entry name" value="UPF0702 TRANSMEMBRANE PROTEIN YCAP"/>
    <property type="match status" value="1"/>
</dbReference>
<reference evidence="9 10" key="1">
    <citation type="submission" date="2016-10" db="EMBL/GenBank/DDBJ databases">
        <title>Draft Genome sequence of Alkanindiges sp. strain H1.</title>
        <authorList>
            <person name="Subhash Y."/>
            <person name="Lee S."/>
        </authorList>
    </citation>
    <scope>NUCLEOTIDE SEQUENCE [LARGE SCALE GENOMIC DNA]</scope>
    <source>
        <strain evidence="9 10">H1</strain>
    </source>
</reference>
<evidence type="ECO:0000256" key="7">
    <source>
        <dbReference type="SAM" id="Phobius"/>
    </source>
</evidence>
<keyword evidence="6 7" id="KW-0472">Membrane</keyword>
<name>A0A1S8CT90_9GAMM</name>
<evidence type="ECO:0000259" key="8">
    <source>
        <dbReference type="Pfam" id="PF04239"/>
    </source>
</evidence>
<dbReference type="EMBL" id="MLCN01000023">
    <property type="protein sequence ID" value="ONG39538.1"/>
    <property type="molecule type" value="Genomic_DNA"/>
</dbReference>
<dbReference type="Pfam" id="PF04239">
    <property type="entry name" value="DUF421"/>
    <property type="match status" value="1"/>
</dbReference>
<dbReference type="PANTHER" id="PTHR34582:SF6">
    <property type="entry name" value="UPF0702 TRANSMEMBRANE PROTEIN YCAP"/>
    <property type="match status" value="1"/>
</dbReference>
<protein>
    <recommendedName>
        <fullName evidence="8">YetF C-terminal domain-containing protein</fullName>
    </recommendedName>
</protein>
<evidence type="ECO:0000256" key="6">
    <source>
        <dbReference type="ARBA" id="ARBA00023136"/>
    </source>
</evidence>
<sequence>MDWSSVFSFDTPVLEIIVRGTVMYLSLIILMRLILKRQAGGMETGDLLLVILLADASQNGMAGEYRTVPDGLILVATLMFWNFFLDWLSYHFRWFERLMDAEPLILIRNGKMLHRNMRREFVTQAELLSQLREQGIENIEQVKKAFMESDGKLSVIEQQKRNNQQAKPREKQT</sequence>
<evidence type="ECO:0000313" key="10">
    <source>
        <dbReference type="Proteomes" id="UP000192132"/>
    </source>
</evidence>
<evidence type="ECO:0000313" key="9">
    <source>
        <dbReference type="EMBL" id="ONG39538.1"/>
    </source>
</evidence>